<protein>
    <recommendedName>
        <fullName evidence="9">Zn(2)-C6 fungal-type domain-containing protein</fullName>
    </recommendedName>
</protein>
<evidence type="ECO:0000256" key="3">
    <source>
        <dbReference type="ARBA" id="ARBA00022833"/>
    </source>
</evidence>
<keyword evidence="11" id="KW-1185">Reference proteome</keyword>
<dbReference type="PROSITE" id="PS00463">
    <property type="entry name" value="ZN2_CY6_FUNGAL_1"/>
    <property type="match status" value="1"/>
</dbReference>
<dbReference type="InterPro" id="IPR007219">
    <property type="entry name" value="XnlR_reg_dom"/>
</dbReference>
<dbReference type="SUPFAM" id="SSF57701">
    <property type="entry name" value="Zn2/Cys6 DNA-binding domain"/>
    <property type="match status" value="1"/>
</dbReference>
<keyword evidence="6" id="KW-0804">Transcription</keyword>
<keyword evidence="7" id="KW-0539">Nucleus</keyword>
<reference evidence="10" key="1">
    <citation type="journal article" date="2020" name="Stud. Mycol.">
        <title>101 Dothideomycetes genomes: a test case for predicting lifestyles and emergence of pathogens.</title>
        <authorList>
            <person name="Haridas S."/>
            <person name="Albert R."/>
            <person name="Binder M."/>
            <person name="Bloem J."/>
            <person name="Labutti K."/>
            <person name="Salamov A."/>
            <person name="Andreopoulos B."/>
            <person name="Baker S."/>
            <person name="Barry K."/>
            <person name="Bills G."/>
            <person name="Bluhm B."/>
            <person name="Cannon C."/>
            <person name="Castanera R."/>
            <person name="Culley D."/>
            <person name="Daum C."/>
            <person name="Ezra D."/>
            <person name="Gonzalez J."/>
            <person name="Henrissat B."/>
            <person name="Kuo A."/>
            <person name="Liang C."/>
            <person name="Lipzen A."/>
            <person name="Lutzoni F."/>
            <person name="Magnuson J."/>
            <person name="Mondo S."/>
            <person name="Nolan M."/>
            <person name="Ohm R."/>
            <person name="Pangilinan J."/>
            <person name="Park H.-J."/>
            <person name="Ramirez L."/>
            <person name="Alfaro M."/>
            <person name="Sun H."/>
            <person name="Tritt A."/>
            <person name="Yoshinaga Y."/>
            <person name="Zwiers L.-H."/>
            <person name="Turgeon B."/>
            <person name="Goodwin S."/>
            <person name="Spatafora J."/>
            <person name="Crous P."/>
            <person name="Grigoriev I."/>
        </authorList>
    </citation>
    <scope>NUCLEOTIDE SEQUENCE</scope>
    <source>
        <strain evidence="10">CBS 480.64</strain>
    </source>
</reference>
<feature type="domain" description="Zn(2)-C6 fungal-type" evidence="9">
    <location>
        <begin position="21"/>
        <end position="53"/>
    </location>
</feature>
<dbReference type="GO" id="GO:0000981">
    <property type="term" value="F:DNA-binding transcription factor activity, RNA polymerase II-specific"/>
    <property type="evidence" value="ECO:0007669"/>
    <property type="project" value="InterPro"/>
</dbReference>
<keyword evidence="3" id="KW-0862">Zinc</keyword>
<feature type="region of interest" description="Disordered" evidence="8">
    <location>
        <begin position="518"/>
        <end position="539"/>
    </location>
</feature>
<dbReference type="GO" id="GO:0008270">
    <property type="term" value="F:zinc ion binding"/>
    <property type="evidence" value="ECO:0007669"/>
    <property type="project" value="InterPro"/>
</dbReference>
<name>A0A6A7C5G9_9PEZI</name>
<organism evidence="10 11">
    <name type="scientific">Piedraia hortae CBS 480.64</name>
    <dbReference type="NCBI Taxonomy" id="1314780"/>
    <lineage>
        <taxon>Eukaryota</taxon>
        <taxon>Fungi</taxon>
        <taxon>Dikarya</taxon>
        <taxon>Ascomycota</taxon>
        <taxon>Pezizomycotina</taxon>
        <taxon>Dothideomycetes</taxon>
        <taxon>Dothideomycetidae</taxon>
        <taxon>Capnodiales</taxon>
        <taxon>Piedraiaceae</taxon>
        <taxon>Piedraia</taxon>
    </lineage>
</organism>
<dbReference type="EMBL" id="MU005964">
    <property type="protein sequence ID" value="KAF2862751.1"/>
    <property type="molecule type" value="Genomic_DNA"/>
</dbReference>
<dbReference type="SMART" id="SM00906">
    <property type="entry name" value="Fungal_trans"/>
    <property type="match status" value="1"/>
</dbReference>
<evidence type="ECO:0000256" key="2">
    <source>
        <dbReference type="ARBA" id="ARBA00022723"/>
    </source>
</evidence>
<dbReference type="OrthoDB" id="5319458at2759"/>
<comment type="subcellular location">
    <subcellularLocation>
        <location evidence="1">Nucleus</location>
    </subcellularLocation>
</comment>
<evidence type="ECO:0000256" key="8">
    <source>
        <dbReference type="SAM" id="MobiDB-lite"/>
    </source>
</evidence>
<evidence type="ECO:0000256" key="1">
    <source>
        <dbReference type="ARBA" id="ARBA00004123"/>
    </source>
</evidence>
<dbReference type="InterPro" id="IPR052202">
    <property type="entry name" value="Yeast_MetPath_Reg"/>
</dbReference>
<dbReference type="PANTHER" id="PTHR47782">
    <property type="entry name" value="ZN(II)2CYS6 TRANSCRIPTION FACTOR (EUROFUNG)-RELATED"/>
    <property type="match status" value="1"/>
</dbReference>
<keyword evidence="5" id="KW-0238">DNA-binding</keyword>
<keyword evidence="4" id="KW-0805">Transcription regulation</keyword>
<dbReference type="PROSITE" id="PS50048">
    <property type="entry name" value="ZN2_CY6_FUNGAL_2"/>
    <property type="match status" value="1"/>
</dbReference>
<accession>A0A6A7C5G9</accession>
<dbReference type="CDD" id="cd00067">
    <property type="entry name" value="GAL4"/>
    <property type="match status" value="1"/>
</dbReference>
<evidence type="ECO:0000313" key="10">
    <source>
        <dbReference type="EMBL" id="KAF2862751.1"/>
    </source>
</evidence>
<sequence>MAGSPVPLHSVQLKVSRPVAACTRCRNAKIKCDGKLPVCSSCEKNGRAAECISPNDLYPRGKERSYVATLESRLKFLEAKLAEIRKTKADHVATEEKKTGTQLTRAQKLKEATIIDDLVSDFGFLSVNATSRDFYGFTSAMSYDRLILWSCSREPLPSSRPVELPPRHEATVLLNHYFKIVFSLLPVLDETAFYRSVDNLYGGRHAEPNDHWVVRMALAISCASKSTHKGDCYHRQGLGHVCEALKYAREVLHPGSISSVQALVLLAEYSALETSYFDTWELVGAASRAMIDLGLHQDPPTRAISKYELELRRRVFYCVYSLDRATSIVQARAFSFSDDSTKVKVPYIQREGVQQAVQLSSRGQFHGSALNLIRMRQIQSKWYTDLYQSGRRPWDDGYGYIWIQCDTMAQWFNNLESTTSPTLRNYFELDLLQSYVYVLSPSPRVPVMQPFAAKLIFEYVIRYASIMHSLICVSRTDGQTELPFLTFHDAMRVNMMAQRFLDVLRRDTESLLSGYIPPPPAVDENQTNPPTIPTVAYPRGERPAKFNASRSVNCIKQLTECLKRFGARWAQPLQERFEKESAPLLNELEQQAYSYYPFTFQ</sequence>
<dbReference type="Pfam" id="PF00172">
    <property type="entry name" value="Zn_clus"/>
    <property type="match status" value="1"/>
</dbReference>
<dbReference type="GO" id="GO:0006351">
    <property type="term" value="P:DNA-templated transcription"/>
    <property type="evidence" value="ECO:0007669"/>
    <property type="project" value="InterPro"/>
</dbReference>
<proteinExistence type="predicted"/>
<dbReference type="Pfam" id="PF04082">
    <property type="entry name" value="Fungal_trans"/>
    <property type="match status" value="1"/>
</dbReference>
<evidence type="ECO:0000256" key="6">
    <source>
        <dbReference type="ARBA" id="ARBA00023163"/>
    </source>
</evidence>
<dbReference type="Proteomes" id="UP000799421">
    <property type="component" value="Unassembled WGS sequence"/>
</dbReference>
<dbReference type="Gene3D" id="4.10.240.10">
    <property type="entry name" value="Zn(2)-C6 fungal-type DNA-binding domain"/>
    <property type="match status" value="1"/>
</dbReference>
<dbReference type="CDD" id="cd12148">
    <property type="entry name" value="fungal_TF_MHR"/>
    <property type="match status" value="1"/>
</dbReference>
<evidence type="ECO:0000256" key="4">
    <source>
        <dbReference type="ARBA" id="ARBA00023015"/>
    </source>
</evidence>
<evidence type="ECO:0000256" key="5">
    <source>
        <dbReference type="ARBA" id="ARBA00023125"/>
    </source>
</evidence>
<dbReference type="SMART" id="SM00066">
    <property type="entry name" value="GAL4"/>
    <property type="match status" value="1"/>
</dbReference>
<dbReference type="PANTHER" id="PTHR47782:SF2">
    <property type="entry name" value="TRANSCRIPTION FACTOR, PUTATIVE (AFU_ORTHOLOGUE AFUA_4G12570)-RELATED"/>
    <property type="match status" value="1"/>
</dbReference>
<evidence type="ECO:0000313" key="11">
    <source>
        <dbReference type="Proteomes" id="UP000799421"/>
    </source>
</evidence>
<dbReference type="AlphaFoldDB" id="A0A6A7C5G9"/>
<evidence type="ECO:0000256" key="7">
    <source>
        <dbReference type="ARBA" id="ARBA00023242"/>
    </source>
</evidence>
<dbReference type="GO" id="GO:0005634">
    <property type="term" value="C:nucleus"/>
    <property type="evidence" value="ECO:0007669"/>
    <property type="project" value="UniProtKB-SubCell"/>
</dbReference>
<keyword evidence="2" id="KW-0479">Metal-binding</keyword>
<dbReference type="InterPro" id="IPR036864">
    <property type="entry name" value="Zn2-C6_fun-type_DNA-bd_sf"/>
</dbReference>
<dbReference type="InterPro" id="IPR001138">
    <property type="entry name" value="Zn2Cys6_DnaBD"/>
</dbReference>
<evidence type="ECO:0000259" key="9">
    <source>
        <dbReference type="PROSITE" id="PS50048"/>
    </source>
</evidence>
<dbReference type="GO" id="GO:0045944">
    <property type="term" value="P:positive regulation of transcription by RNA polymerase II"/>
    <property type="evidence" value="ECO:0007669"/>
    <property type="project" value="TreeGrafter"/>
</dbReference>
<gene>
    <name evidence="10" type="ORF">K470DRAFT_165775</name>
</gene>
<dbReference type="GO" id="GO:0043565">
    <property type="term" value="F:sequence-specific DNA binding"/>
    <property type="evidence" value="ECO:0007669"/>
    <property type="project" value="TreeGrafter"/>
</dbReference>